<keyword evidence="1" id="KW-1133">Transmembrane helix</keyword>
<comment type="caution">
    <text evidence="3">The sequence shown here is derived from an EMBL/GenBank/DDBJ whole genome shotgun (WGS) entry which is preliminary data.</text>
</comment>
<proteinExistence type="predicted"/>
<organism evidence="3 4">
    <name type="scientific">Clostridium mobile</name>
    <dbReference type="NCBI Taxonomy" id="2841512"/>
    <lineage>
        <taxon>Bacteria</taxon>
        <taxon>Bacillati</taxon>
        <taxon>Bacillota</taxon>
        <taxon>Clostridia</taxon>
        <taxon>Eubacteriales</taxon>
        <taxon>Clostridiaceae</taxon>
        <taxon>Clostridium</taxon>
    </lineage>
</organism>
<keyword evidence="1" id="KW-0812">Transmembrane</keyword>
<dbReference type="InterPro" id="IPR025436">
    <property type="entry name" value="DUF4179"/>
</dbReference>
<feature type="transmembrane region" description="Helical" evidence="1">
    <location>
        <begin position="52"/>
        <end position="79"/>
    </location>
</feature>
<dbReference type="Pfam" id="PF13786">
    <property type="entry name" value="DUF4179"/>
    <property type="match status" value="1"/>
</dbReference>
<feature type="domain" description="DUF4179" evidence="2">
    <location>
        <begin position="47"/>
        <end position="126"/>
    </location>
</feature>
<protein>
    <submittedName>
        <fullName evidence="3">DUF4179 domain-containing protein</fullName>
    </submittedName>
</protein>
<keyword evidence="4" id="KW-1185">Reference proteome</keyword>
<name>A0ABS6EGU2_9CLOT</name>
<dbReference type="Proteomes" id="UP000726170">
    <property type="component" value="Unassembled WGS sequence"/>
</dbReference>
<accession>A0ABS6EGU2</accession>
<dbReference type="RefSeq" id="WP_216438903.1">
    <property type="nucleotide sequence ID" value="NZ_JAHLQF010000002.1"/>
</dbReference>
<evidence type="ECO:0000313" key="4">
    <source>
        <dbReference type="Proteomes" id="UP000726170"/>
    </source>
</evidence>
<dbReference type="EMBL" id="JAHLQF010000002">
    <property type="protein sequence ID" value="MBU5484428.1"/>
    <property type="molecule type" value="Genomic_DNA"/>
</dbReference>
<evidence type="ECO:0000259" key="2">
    <source>
        <dbReference type="Pfam" id="PF13786"/>
    </source>
</evidence>
<evidence type="ECO:0000313" key="3">
    <source>
        <dbReference type="EMBL" id="MBU5484428.1"/>
    </source>
</evidence>
<evidence type="ECO:0000256" key="1">
    <source>
        <dbReference type="SAM" id="Phobius"/>
    </source>
</evidence>
<sequence length="348" mass="39116">MNIDFDKTIEKELQKDIEIPNIVLEKTNRAFEDIRNSKDEGGNKGQTIRKPLIASIATICLFSLIAFSKPTLAAIRWFFRDVGIRKAVDNGYVQPIIDNVVKDNGVSIKIDDVMVDKTKAAISFTLNFDDATVLKNADKLNLDMVVTDETGRTIMEDGNAESLVGGLDSETYMSNKDNGEIKYTLTLYSPEGKMIDINSLKLNVKSINLYNQLIDRYYKKINGNWSYSIKLDSKFKNTETIKYIAESKNETIDIVSAEMLPTGLFVKFIVNTPVDESIINKVTIVDEKGNTFQSSSIANMSYTSDRKDLISMTFSITSFDNADRLQMVVKDINGEDIKLNLVKVAENK</sequence>
<keyword evidence="1" id="KW-0472">Membrane</keyword>
<gene>
    <name evidence="3" type="ORF">KQI86_08815</name>
</gene>
<reference evidence="3 4" key="1">
    <citation type="submission" date="2021-06" db="EMBL/GenBank/DDBJ databases">
        <authorList>
            <person name="Sun Q."/>
            <person name="Li D."/>
        </authorList>
    </citation>
    <scope>NUCLEOTIDE SEQUENCE [LARGE SCALE GENOMIC DNA]</scope>
    <source>
        <strain evidence="3 4">MSJ-11</strain>
    </source>
</reference>